<gene>
    <name evidence="1" type="ORF">KF715C_pA1630</name>
</gene>
<evidence type="ECO:0000313" key="2">
    <source>
        <dbReference type="Proteomes" id="UP000218731"/>
    </source>
</evidence>
<reference evidence="1 2" key="1">
    <citation type="submission" date="2015-11" db="EMBL/GenBank/DDBJ databases">
        <title>Complete genome sequencing of a biphenyl-degrading bacterium, Pseudomonas putida KF715 (=NBRC110667).</title>
        <authorList>
            <person name="Suenaga H."/>
            <person name="Fujihara N."/>
            <person name="Watanabe T."/>
            <person name="Hirose J."/>
            <person name="Kimura N."/>
            <person name="Yamazoe A."/>
            <person name="Hosoyama A."/>
            <person name="Shimodaira J."/>
            <person name="Furukawa K."/>
        </authorList>
    </citation>
    <scope>NUCLEOTIDE SEQUENCE [LARGE SCALE GENOMIC DNA]</scope>
    <source>
        <strain evidence="1 2">KF715</strain>
        <plasmid evidence="2">Plasmid pkf715a dna</plasmid>
    </source>
</reference>
<proteinExistence type="predicted"/>
<keyword evidence="1" id="KW-0614">Plasmid</keyword>
<dbReference type="AlphaFoldDB" id="A0A1L7NMF4"/>
<geneLocation type="plasmid" evidence="2">
    <name>pkf715a dna</name>
</geneLocation>
<organism evidence="1 2">
    <name type="scientific">Pseudomonas putida</name>
    <name type="common">Arthrobacter siderocapsulatus</name>
    <dbReference type="NCBI Taxonomy" id="303"/>
    <lineage>
        <taxon>Bacteria</taxon>
        <taxon>Pseudomonadati</taxon>
        <taxon>Pseudomonadota</taxon>
        <taxon>Gammaproteobacteria</taxon>
        <taxon>Pseudomonadales</taxon>
        <taxon>Pseudomonadaceae</taxon>
        <taxon>Pseudomonas</taxon>
    </lineage>
</organism>
<dbReference type="EMBL" id="AP015030">
    <property type="protein sequence ID" value="BAW26668.1"/>
    <property type="molecule type" value="Genomic_DNA"/>
</dbReference>
<evidence type="ECO:0000313" key="1">
    <source>
        <dbReference type="EMBL" id="BAW26668.1"/>
    </source>
</evidence>
<name>A0A1L7NMF4_PSEPU</name>
<protein>
    <submittedName>
        <fullName evidence="1">Uncharacterized protein</fullName>
    </submittedName>
</protein>
<sequence>MSPSMSDIVQVAVLAKLNELAALPVGFRSGRRLTADDLRRSGYNFNAEQLHDGLSRTFTDLANRLGVEFFMGLPAALLEQFTFMSIMRNEDTAGMLKSLINSFMITYATPETAASSFSHLEGLETLRAEVAKSRSLTPATLTPHPSQSRH</sequence>
<accession>A0A1L7NMF4</accession>
<dbReference type="Proteomes" id="UP000218731">
    <property type="component" value="Plasmid pKF715A"/>
</dbReference>